<dbReference type="Pfam" id="PF00704">
    <property type="entry name" value="Glyco_hydro_18"/>
    <property type="match status" value="1"/>
</dbReference>
<evidence type="ECO:0000259" key="2">
    <source>
        <dbReference type="PROSITE" id="PS51910"/>
    </source>
</evidence>
<dbReference type="InterPro" id="IPR017853">
    <property type="entry name" value="GH"/>
</dbReference>
<evidence type="ECO:0000313" key="4">
    <source>
        <dbReference type="Proteomes" id="UP001164761"/>
    </source>
</evidence>
<evidence type="ECO:0000313" key="3">
    <source>
        <dbReference type="EMBL" id="WAH43242.1"/>
    </source>
</evidence>
<name>A0ABY6ZK47_9BACL</name>
<dbReference type="SUPFAM" id="SSF54106">
    <property type="entry name" value="LysM domain"/>
    <property type="match status" value="2"/>
</dbReference>
<accession>A0ABY6ZK47</accession>
<gene>
    <name evidence="3" type="ORF">NZD89_07555</name>
</gene>
<evidence type="ECO:0000259" key="1">
    <source>
        <dbReference type="PROSITE" id="PS51782"/>
    </source>
</evidence>
<proteinExistence type="predicted"/>
<dbReference type="InterPro" id="IPR018392">
    <property type="entry name" value="LysM"/>
</dbReference>
<organism evidence="3 4">
    <name type="scientific">Alicyclobacillus fastidiosus</name>
    <dbReference type="NCBI Taxonomy" id="392011"/>
    <lineage>
        <taxon>Bacteria</taxon>
        <taxon>Bacillati</taxon>
        <taxon>Bacillota</taxon>
        <taxon>Bacilli</taxon>
        <taxon>Bacillales</taxon>
        <taxon>Alicyclobacillaceae</taxon>
        <taxon>Alicyclobacillus</taxon>
    </lineage>
</organism>
<dbReference type="Gene3D" id="3.20.20.80">
    <property type="entry name" value="Glycosidases"/>
    <property type="match status" value="1"/>
</dbReference>
<feature type="domain" description="GH18" evidence="2">
    <location>
        <begin position="108"/>
        <end position="303"/>
    </location>
</feature>
<keyword evidence="4" id="KW-1185">Reference proteome</keyword>
<reference evidence="3" key="1">
    <citation type="submission" date="2022-08" db="EMBL/GenBank/DDBJ databases">
        <title>Alicyclobacillus fastidiosus DSM 17978, complete genome.</title>
        <authorList>
            <person name="Wang Q."/>
            <person name="Cai R."/>
            <person name="Wang Z."/>
        </authorList>
    </citation>
    <scope>NUCLEOTIDE SEQUENCE</scope>
    <source>
        <strain evidence="3">DSM 17978</strain>
    </source>
</reference>
<dbReference type="Pfam" id="PF01476">
    <property type="entry name" value="LysM"/>
    <property type="match status" value="2"/>
</dbReference>
<dbReference type="RefSeq" id="WP_268007121.1">
    <property type="nucleotide sequence ID" value="NZ_CP104067.1"/>
</dbReference>
<feature type="domain" description="LysM" evidence="1">
    <location>
        <begin position="2"/>
        <end position="45"/>
    </location>
</feature>
<dbReference type="PANTHER" id="PTHR46066">
    <property type="entry name" value="CHITINASE DOMAIN-CONTAINING PROTEIN 1 FAMILY MEMBER"/>
    <property type="match status" value="1"/>
</dbReference>
<dbReference type="EMBL" id="CP104067">
    <property type="protein sequence ID" value="WAH43242.1"/>
    <property type="molecule type" value="Genomic_DNA"/>
</dbReference>
<dbReference type="Gene3D" id="3.10.350.10">
    <property type="entry name" value="LysM domain"/>
    <property type="match status" value="2"/>
</dbReference>
<dbReference type="CDD" id="cd00118">
    <property type="entry name" value="LysM"/>
    <property type="match status" value="2"/>
</dbReference>
<dbReference type="InterPro" id="IPR036779">
    <property type="entry name" value="LysM_dom_sf"/>
</dbReference>
<dbReference type="PROSITE" id="PS51782">
    <property type="entry name" value="LYSM"/>
    <property type="match status" value="2"/>
</dbReference>
<dbReference type="SUPFAM" id="SSF51445">
    <property type="entry name" value="(Trans)glycosidases"/>
    <property type="match status" value="1"/>
</dbReference>
<dbReference type="Proteomes" id="UP001164761">
    <property type="component" value="Chromosome"/>
</dbReference>
<protein>
    <submittedName>
        <fullName evidence="3">LysM peptidoglycan-binding domain-containing protein</fullName>
    </submittedName>
</protein>
<sequence length="303" mass="33424">MRIHRVRQGETLRQIAETYGVTVRDLVHYNELSSQQIVPGLALLIPGGEPLGVQAYIVKSGDTAASIAAKFGLSNELFSQWTGYETTSTLSVGTRLYLPVRHPTKRNIEVNGYLLPTGRPSDAHILQELSILTYFCTFSYQARADGSLEAPKDDVALRAARAQRIRPLVTVTNFDGTNFNPSLAHTILANASIRRRLIDNMASTCKAKGYGGVNVDFEHMQPEDRPLYNQFIAQLRDSLHAQGLSVSIAMGPKTADNPTQSWMGAFDYKTLGSEVDFLMLMTYEWGWVGGPPLAGILQHNSHS</sequence>
<dbReference type="PANTHER" id="PTHR46066:SF2">
    <property type="entry name" value="CHITINASE DOMAIN-CONTAINING PROTEIN 1"/>
    <property type="match status" value="1"/>
</dbReference>
<feature type="domain" description="LysM" evidence="1">
    <location>
        <begin position="54"/>
        <end position="98"/>
    </location>
</feature>
<dbReference type="InterPro" id="IPR001223">
    <property type="entry name" value="Glyco_hydro18_cat"/>
</dbReference>
<dbReference type="PROSITE" id="PS51910">
    <property type="entry name" value="GH18_2"/>
    <property type="match status" value="1"/>
</dbReference>
<dbReference type="SMART" id="SM00257">
    <property type="entry name" value="LysM"/>
    <property type="match status" value="2"/>
</dbReference>